<dbReference type="eggNOG" id="KOG0660">
    <property type="taxonomic scope" value="Eukaryota"/>
</dbReference>
<dbReference type="PANTHER" id="PTHR44167">
    <property type="entry name" value="OVARIAN-SPECIFIC SERINE/THREONINE-PROTEIN KINASE LOK-RELATED"/>
    <property type="match status" value="1"/>
</dbReference>
<evidence type="ECO:0000259" key="2">
    <source>
        <dbReference type="PROSITE" id="PS50011"/>
    </source>
</evidence>
<gene>
    <name evidence="3" type="ORF">THAOC_29965</name>
</gene>
<dbReference type="Gene3D" id="3.30.200.20">
    <property type="entry name" value="Phosphorylase Kinase, domain 1"/>
    <property type="match status" value="1"/>
</dbReference>
<dbReference type="SUPFAM" id="SSF56112">
    <property type="entry name" value="Protein kinase-like (PK-like)"/>
    <property type="match status" value="1"/>
</dbReference>
<dbReference type="GO" id="GO:0005634">
    <property type="term" value="C:nucleus"/>
    <property type="evidence" value="ECO:0007669"/>
    <property type="project" value="TreeGrafter"/>
</dbReference>
<comment type="caution">
    <text evidence="3">The sequence shown here is derived from an EMBL/GenBank/DDBJ whole genome shotgun (WGS) entry which is preliminary data.</text>
</comment>
<name>K0RPU4_THAOC</name>
<feature type="domain" description="Protein kinase" evidence="2">
    <location>
        <begin position="1"/>
        <end position="360"/>
    </location>
</feature>
<dbReference type="GO" id="GO:0044773">
    <property type="term" value="P:mitotic DNA damage checkpoint signaling"/>
    <property type="evidence" value="ECO:0007669"/>
    <property type="project" value="TreeGrafter"/>
</dbReference>
<dbReference type="Gene3D" id="1.10.510.10">
    <property type="entry name" value="Transferase(Phosphotransferase) domain 1"/>
    <property type="match status" value="1"/>
</dbReference>
<dbReference type="Pfam" id="PF00069">
    <property type="entry name" value="Pkinase"/>
    <property type="match status" value="1"/>
</dbReference>
<keyword evidence="4" id="KW-1185">Reference proteome</keyword>
<accession>K0RPU4</accession>
<dbReference type="AlphaFoldDB" id="K0RPU4"/>
<evidence type="ECO:0000256" key="1">
    <source>
        <dbReference type="SAM" id="MobiDB-lite"/>
    </source>
</evidence>
<dbReference type="PROSITE" id="PS50011">
    <property type="entry name" value="PROTEIN_KINASE_DOM"/>
    <property type="match status" value="1"/>
</dbReference>
<dbReference type="InterPro" id="IPR000719">
    <property type="entry name" value="Prot_kinase_dom"/>
</dbReference>
<dbReference type="PANTHER" id="PTHR44167:SF30">
    <property type="entry name" value="PHOSPHORYLASE KINASE"/>
    <property type="match status" value="1"/>
</dbReference>
<dbReference type="OMA" id="PRAWRIV"/>
<protein>
    <recommendedName>
        <fullName evidence="2">Protein kinase domain-containing protein</fullName>
    </recommendedName>
</protein>
<evidence type="ECO:0000313" key="3">
    <source>
        <dbReference type="EMBL" id="EJK50921.1"/>
    </source>
</evidence>
<dbReference type="InterPro" id="IPR011009">
    <property type="entry name" value="Kinase-like_dom_sf"/>
</dbReference>
<dbReference type="GO" id="GO:0004674">
    <property type="term" value="F:protein serine/threonine kinase activity"/>
    <property type="evidence" value="ECO:0007669"/>
    <property type="project" value="TreeGrafter"/>
</dbReference>
<evidence type="ECO:0000313" key="4">
    <source>
        <dbReference type="Proteomes" id="UP000266841"/>
    </source>
</evidence>
<dbReference type="SMART" id="SM00220">
    <property type="entry name" value="S_TKc"/>
    <property type="match status" value="1"/>
</dbReference>
<reference evidence="3 4" key="1">
    <citation type="journal article" date="2012" name="Genome Biol.">
        <title>Genome and low-iron response of an oceanic diatom adapted to chronic iron limitation.</title>
        <authorList>
            <person name="Lommer M."/>
            <person name="Specht M."/>
            <person name="Roy A.S."/>
            <person name="Kraemer L."/>
            <person name="Andreson R."/>
            <person name="Gutowska M.A."/>
            <person name="Wolf J."/>
            <person name="Bergner S.V."/>
            <person name="Schilhabel M.B."/>
            <person name="Klostermeier U.C."/>
            <person name="Beiko R.G."/>
            <person name="Rosenstiel P."/>
            <person name="Hippler M."/>
            <person name="Laroche J."/>
        </authorList>
    </citation>
    <scope>NUCLEOTIDE SEQUENCE [LARGE SCALE GENOMIC DNA]</scope>
    <source>
        <strain evidence="3 4">CCMP1005</strain>
    </source>
</reference>
<feature type="non-terminal residue" evidence="3">
    <location>
        <position position="438"/>
    </location>
</feature>
<dbReference type="CDD" id="cd00180">
    <property type="entry name" value="PKc"/>
    <property type="match status" value="1"/>
</dbReference>
<dbReference type="EMBL" id="AGNL01042605">
    <property type="protein sequence ID" value="EJK50921.1"/>
    <property type="molecule type" value="Genomic_DNA"/>
</dbReference>
<dbReference type="GO" id="GO:0005524">
    <property type="term" value="F:ATP binding"/>
    <property type="evidence" value="ECO:0007669"/>
    <property type="project" value="InterPro"/>
</dbReference>
<sequence>MAKATTSDEFVAIKTMKNDVYARREIEILSGLSREPHPNIVRLVDDFQSSTSDGQAPKVNYVALSLARGPTLHHILIKGGALGLVIARTISSQLVSAIAHLHDRKIIHRDIQPANIIISGSMINEPLWWADNKDEQGELEIMEKACRLTLIDFGFARDLSLGPDRLKSSSSTVSNDTALTEESLPSGESPLDVSVSYRLVRDLSAVGARFFVAPEVLRGLREIGKAAKDRLNTSIHGSQQHLAKETKGPKKCVSDYGLTADAFSVGTTIKYVLTGVPPEIDEVDYLASRNHPLKKAARKVRERLFKKQKRGLAKRFRGLKELPTNVFYLTMAMTHYDKLDAKRHPSRGPDPGDQPAHDVLRWEHAEHARVDADRLAVAENERTPPRPSARLCYGVFSSSMLTLLPSSRSWSIKAARRDRSICPAQQPFDREWTASSEA</sequence>
<feature type="compositionally biased region" description="Polar residues" evidence="1">
    <location>
        <begin position="168"/>
        <end position="180"/>
    </location>
</feature>
<feature type="region of interest" description="Disordered" evidence="1">
    <location>
        <begin position="165"/>
        <end position="189"/>
    </location>
</feature>
<organism evidence="3 4">
    <name type="scientific">Thalassiosira oceanica</name>
    <name type="common">Marine diatom</name>
    <dbReference type="NCBI Taxonomy" id="159749"/>
    <lineage>
        <taxon>Eukaryota</taxon>
        <taxon>Sar</taxon>
        <taxon>Stramenopiles</taxon>
        <taxon>Ochrophyta</taxon>
        <taxon>Bacillariophyta</taxon>
        <taxon>Coscinodiscophyceae</taxon>
        <taxon>Thalassiosirophycidae</taxon>
        <taxon>Thalassiosirales</taxon>
        <taxon>Thalassiosiraceae</taxon>
        <taxon>Thalassiosira</taxon>
    </lineage>
</organism>
<proteinExistence type="predicted"/>
<dbReference type="Proteomes" id="UP000266841">
    <property type="component" value="Unassembled WGS sequence"/>
</dbReference>
<dbReference type="OrthoDB" id="5979581at2759"/>